<evidence type="ECO:0000313" key="1">
    <source>
        <dbReference type="EMBL" id="TGO75200.1"/>
    </source>
</evidence>
<keyword evidence="2" id="KW-1185">Reference proteome</keyword>
<name>A0A4Z1JUC3_9HELO</name>
<proteinExistence type="predicted"/>
<gene>
    <name evidence="1" type="ORF">BELL_0228g00060</name>
</gene>
<accession>A0A4Z1JUC3</accession>
<protein>
    <submittedName>
        <fullName evidence="1">Uncharacterized protein</fullName>
    </submittedName>
</protein>
<comment type="caution">
    <text evidence="1">The sequence shown here is derived from an EMBL/GenBank/DDBJ whole genome shotgun (WGS) entry which is preliminary data.</text>
</comment>
<evidence type="ECO:0000313" key="2">
    <source>
        <dbReference type="Proteomes" id="UP000297229"/>
    </source>
</evidence>
<dbReference type="Proteomes" id="UP000297229">
    <property type="component" value="Unassembled WGS sequence"/>
</dbReference>
<dbReference type="AlphaFoldDB" id="A0A4Z1JUC3"/>
<organism evidence="1 2">
    <name type="scientific">Botrytis elliptica</name>
    <dbReference type="NCBI Taxonomy" id="278938"/>
    <lineage>
        <taxon>Eukaryota</taxon>
        <taxon>Fungi</taxon>
        <taxon>Dikarya</taxon>
        <taxon>Ascomycota</taxon>
        <taxon>Pezizomycotina</taxon>
        <taxon>Leotiomycetes</taxon>
        <taxon>Helotiales</taxon>
        <taxon>Sclerotiniaceae</taxon>
        <taxon>Botrytis</taxon>
    </lineage>
</organism>
<reference evidence="1 2" key="1">
    <citation type="submission" date="2017-12" db="EMBL/GenBank/DDBJ databases">
        <title>Comparative genomics of Botrytis spp.</title>
        <authorList>
            <person name="Valero-Jimenez C.A."/>
            <person name="Tapia P."/>
            <person name="Veloso J."/>
            <person name="Silva-Moreno E."/>
            <person name="Staats M."/>
            <person name="Valdes J.H."/>
            <person name="Van Kan J.A.L."/>
        </authorList>
    </citation>
    <scope>NUCLEOTIDE SEQUENCE [LARGE SCALE GENOMIC DNA]</scope>
    <source>
        <strain evidence="1 2">Be9601</strain>
    </source>
</reference>
<sequence>MENLCKDSDNVSMYISPLTTIAFRDSRIAEIARPRVNTPNDHKASRLVDFLEENSALATVPCYILHLPCDFRGRQGGVNAFRVILKGRLEIKSV</sequence>
<dbReference type="EMBL" id="PQXM01000227">
    <property type="protein sequence ID" value="TGO75200.1"/>
    <property type="molecule type" value="Genomic_DNA"/>
</dbReference>